<name>A0A506PCF9_9FLAO</name>
<feature type="signal peptide" evidence="2">
    <location>
        <begin position="1"/>
        <end position="19"/>
    </location>
</feature>
<evidence type="ECO:0000313" key="5">
    <source>
        <dbReference type="Proteomes" id="UP000317332"/>
    </source>
</evidence>
<accession>A0A506PCF9</accession>
<sequence>MKTLFTFFLFIFIISVADAQVTKYGVKAGMSISNMTNDPAPVNANRHRNGFVFGGFVDYGFSETLSGMVELQYSGEGANEEGFRNDYLNLPVILKYNVFKNISVGVGPQVGLKIHKHNDGFQNLTFAGVGYFEFAITDEFAIDFRYNYGLSNLIDNNLPFEATAGVMQFGVNYKL</sequence>
<dbReference type="RefSeq" id="WP_140991650.1">
    <property type="nucleotide sequence ID" value="NZ_VHIQ01000008.1"/>
</dbReference>
<dbReference type="SUPFAM" id="SSF56925">
    <property type="entry name" value="OMPA-like"/>
    <property type="match status" value="1"/>
</dbReference>
<dbReference type="EMBL" id="VHIQ01000008">
    <property type="protein sequence ID" value="TPV31553.1"/>
    <property type="molecule type" value="Genomic_DNA"/>
</dbReference>
<feature type="chain" id="PRO_5021403258" evidence="2">
    <location>
        <begin position="20"/>
        <end position="175"/>
    </location>
</feature>
<evidence type="ECO:0000259" key="3">
    <source>
        <dbReference type="Pfam" id="PF13505"/>
    </source>
</evidence>
<reference evidence="4 5" key="1">
    <citation type="submission" date="2019-06" db="EMBL/GenBank/DDBJ databases">
        <title>Flavobacteriaceae Paucihalobacterium erythroidium CWB-1, complete genome.</title>
        <authorList>
            <person name="Wu S."/>
        </authorList>
    </citation>
    <scope>NUCLEOTIDE SEQUENCE [LARGE SCALE GENOMIC DNA]</scope>
    <source>
        <strain evidence="4 5">CWB-1</strain>
    </source>
</reference>
<dbReference type="InterPro" id="IPR011250">
    <property type="entry name" value="OMP/PagP_B-barrel"/>
</dbReference>
<dbReference type="Pfam" id="PF13505">
    <property type="entry name" value="OMP_b-brl"/>
    <property type="match status" value="1"/>
</dbReference>
<dbReference type="Proteomes" id="UP000317332">
    <property type="component" value="Unassembled WGS sequence"/>
</dbReference>
<evidence type="ECO:0000256" key="2">
    <source>
        <dbReference type="SAM" id="SignalP"/>
    </source>
</evidence>
<feature type="domain" description="Outer membrane protein beta-barrel" evidence="3">
    <location>
        <begin position="9"/>
        <end position="174"/>
    </location>
</feature>
<dbReference type="OrthoDB" id="1259003at2"/>
<protein>
    <submittedName>
        <fullName evidence="4">PorT family protein</fullName>
    </submittedName>
</protein>
<proteinExistence type="predicted"/>
<dbReference type="AlphaFoldDB" id="A0A506PCF9"/>
<evidence type="ECO:0000256" key="1">
    <source>
        <dbReference type="ARBA" id="ARBA00022729"/>
    </source>
</evidence>
<comment type="caution">
    <text evidence="4">The sequence shown here is derived from an EMBL/GenBank/DDBJ whole genome shotgun (WGS) entry which is preliminary data.</text>
</comment>
<gene>
    <name evidence="4" type="ORF">FJ651_15315</name>
</gene>
<keyword evidence="5" id="KW-1185">Reference proteome</keyword>
<organism evidence="4 5">
    <name type="scientific">Paucihalobacter ruber</name>
    <dbReference type="NCBI Taxonomy" id="2567861"/>
    <lineage>
        <taxon>Bacteria</taxon>
        <taxon>Pseudomonadati</taxon>
        <taxon>Bacteroidota</taxon>
        <taxon>Flavobacteriia</taxon>
        <taxon>Flavobacteriales</taxon>
        <taxon>Flavobacteriaceae</taxon>
        <taxon>Paucihalobacter</taxon>
    </lineage>
</organism>
<evidence type="ECO:0000313" key="4">
    <source>
        <dbReference type="EMBL" id="TPV31553.1"/>
    </source>
</evidence>
<keyword evidence="1 2" id="KW-0732">Signal</keyword>
<dbReference type="InterPro" id="IPR027385">
    <property type="entry name" value="Beta-barrel_OMP"/>
</dbReference>